<evidence type="ECO:0000313" key="1">
    <source>
        <dbReference type="EMBL" id="QIG57715.1"/>
    </source>
</evidence>
<name>A0A6G6XIN8_9CAUD</name>
<accession>A0A6G6XIN8</accession>
<sequence length="46" mass="4925">MSWPILICLVLCIGFGVAIPWALRADYADAHLLHGPNSGCPECGDK</sequence>
<evidence type="ECO:0000313" key="2">
    <source>
        <dbReference type="Proteomes" id="UP000501785"/>
    </source>
</evidence>
<reference evidence="1 2" key="1">
    <citation type="submission" date="2020-01" db="EMBL/GenBank/DDBJ databases">
        <authorList>
            <person name="Burbank J.R."/>
            <person name="Falkowski A.F."/>
            <person name="Granberg A.K."/>
            <person name="Hofbauer A.R."/>
            <person name="Heubel C."/>
            <person name="Larson S.M."/>
            <person name="Streitz R.J."/>
            <person name="Zoubek K.J."/>
            <person name="Bonilla J.A."/>
            <person name="Klyczek K."/>
            <person name="Garlena R.A."/>
            <person name="Russell D.A."/>
            <person name="Pope W.H."/>
            <person name="Jacobs-Sera D."/>
            <person name="Hatfull G.F."/>
        </authorList>
    </citation>
    <scope>NUCLEOTIDE SEQUENCE [LARGE SCALE GENOMIC DNA]</scope>
</reference>
<protein>
    <submittedName>
        <fullName evidence="1">Membrane protein</fullName>
    </submittedName>
</protein>
<gene>
    <name evidence="1" type="primary">44</name>
    <name evidence="1" type="ORF">SEA_SHOYA_44</name>
</gene>
<proteinExistence type="predicted"/>
<dbReference type="GeneID" id="77925219"/>
<dbReference type="RefSeq" id="YP_010649664.1">
    <property type="nucleotide sequence ID" value="NC_070771.1"/>
</dbReference>
<dbReference type="KEGG" id="vg:77925219"/>
<organism evidence="1 2">
    <name type="scientific">Arthrobacter phage Shoya</name>
    <dbReference type="NCBI Taxonomy" id="2704035"/>
    <lineage>
        <taxon>Viruses</taxon>
        <taxon>Duplodnaviria</taxon>
        <taxon>Heunggongvirae</taxon>
        <taxon>Uroviricota</taxon>
        <taxon>Caudoviricetes</taxon>
        <taxon>Shoyavirus</taxon>
        <taxon>Shoyavirus shoya</taxon>
    </lineage>
</organism>
<dbReference type="EMBL" id="MN908684">
    <property type="protein sequence ID" value="QIG57715.1"/>
    <property type="molecule type" value="Genomic_DNA"/>
</dbReference>
<dbReference type="Proteomes" id="UP000501785">
    <property type="component" value="Segment"/>
</dbReference>
<keyword evidence="2" id="KW-1185">Reference proteome</keyword>